<evidence type="ECO:0000313" key="1">
    <source>
        <dbReference type="EMBL" id="KAG7383064.1"/>
    </source>
</evidence>
<accession>A0A8T1VU75</accession>
<reference evidence="1" key="1">
    <citation type="submission" date="2021-02" db="EMBL/GenBank/DDBJ databases">
        <authorList>
            <person name="Palmer J.M."/>
        </authorList>
    </citation>
    <scope>NUCLEOTIDE SEQUENCE</scope>
    <source>
        <strain evidence="1">SCRP734</strain>
    </source>
</reference>
<sequence length="146" mass="16544">MVGYEMRLQHQFGCSRDRRCTETKMPHVSIVTRSSINSQKNEMPVPSRKIMLSIGEGFVTSQLSEVHLTESQSPQAWYFEILWRNFRARVASKSQVLRLEMQFGYCVQHGHRSVKTSYPRISTSNATPILAAGQTVDTPTAILLLG</sequence>
<proteinExistence type="predicted"/>
<gene>
    <name evidence="1" type="ORF">PHYPSEUDO_004048</name>
</gene>
<protein>
    <submittedName>
        <fullName evidence="1">Uncharacterized protein</fullName>
    </submittedName>
</protein>
<dbReference type="EMBL" id="JAGDFM010000188">
    <property type="protein sequence ID" value="KAG7383064.1"/>
    <property type="molecule type" value="Genomic_DNA"/>
</dbReference>
<organism evidence="1 2">
    <name type="scientific">Phytophthora pseudosyringae</name>
    <dbReference type="NCBI Taxonomy" id="221518"/>
    <lineage>
        <taxon>Eukaryota</taxon>
        <taxon>Sar</taxon>
        <taxon>Stramenopiles</taxon>
        <taxon>Oomycota</taxon>
        <taxon>Peronosporomycetes</taxon>
        <taxon>Peronosporales</taxon>
        <taxon>Peronosporaceae</taxon>
        <taxon>Phytophthora</taxon>
    </lineage>
</organism>
<name>A0A8T1VU75_9STRA</name>
<dbReference type="Proteomes" id="UP000694044">
    <property type="component" value="Unassembled WGS sequence"/>
</dbReference>
<keyword evidence="2" id="KW-1185">Reference proteome</keyword>
<evidence type="ECO:0000313" key="2">
    <source>
        <dbReference type="Proteomes" id="UP000694044"/>
    </source>
</evidence>
<comment type="caution">
    <text evidence="1">The sequence shown here is derived from an EMBL/GenBank/DDBJ whole genome shotgun (WGS) entry which is preliminary data.</text>
</comment>
<dbReference type="AlphaFoldDB" id="A0A8T1VU75"/>